<dbReference type="OrthoDB" id="6247875at2759"/>
<feature type="compositionally biased region" description="Polar residues" evidence="2">
    <location>
        <begin position="126"/>
        <end position="148"/>
    </location>
</feature>
<keyword evidence="1" id="KW-0539">Nucleus</keyword>
<organism evidence="4 5">
    <name type="scientific">Funneliformis geosporum</name>
    <dbReference type="NCBI Taxonomy" id="1117311"/>
    <lineage>
        <taxon>Eukaryota</taxon>
        <taxon>Fungi</taxon>
        <taxon>Fungi incertae sedis</taxon>
        <taxon>Mucoromycota</taxon>
        <taxon>Glomeromycotina</taxon>
        <taxon>Glomeromycetes</taxon>
        <taxon>Glomerales</taxon>
        <taxon>Glomeraceae</taxon>
        <taxon>Funneliformis</taxon>
    </lineage>
</organism>
<name>A0A9W4WJL1_9GLOM</name>
<dbReference type="InterPro" id="IPR009071">
    <property type="entry name" value="HMG_box_dom"/>
</dbReference>
<evidence type="ECO:0000313" key="5">
    <source>
        <dbReference type="Proteomes" id="UP001153678"/>
    </source>
</evidence>
<dbReference type="GO" id="GO:0003677">
    <property type="term" value="F:DNA binding"/>
    <property type="evidence" value="ECO:0007669"/>
    <property type="project" value="UniProtKB-UniRule"/>
</dbReference>
<reference evidence="4" key="1">
    <citation type="submission" date="2022-08" db="EMBL/GenBank/DDBJ databases">
        <authorList>
            <person name="Kallberg Y."/>
            <person name="Tangrot J."/>
            <person name="Rosling A."/>
        </authorList>
    </citation>
    <scope>NUCLEOTIDE SEQUENCE</scope>
    <source>
        <strain evidence="4">Wild A</strain>
    </source>
</reference>
<sequence>MSITPKFPPTLTTEDLLETFRTKSTVKTHSFFVYKRELRNEYLRNNINLTMIELSRLASLSWKDEPPETKAFYKKLADDAKASYKSNTYKFVMDKHMIKNKQKSGKILPSRATGDADFGYIDQTDRSGTPLQNKSSTSSLPIEGSSASPEFYEDPGTTFADEELIPVIDRHSHATGDTESYNSGALSLEDPVMNSSGSSSTANPNNINMSIIARQQYICSLERMNKNLPDILESTEYPWTVSAYQELIYDFQIVIKSYHSGALSLEDPVMNSSGNSSTANPNNINMNIIARQQFINSLERMNKNLRDILESTVYPGTNSDYQDLICDIQIVIKSYHSGALSLEDPVMNSSGSSSTANPNNINMKIIARQQYICSLERMNKNLCDILKSTVYPGTNSDYQELFCYIQIEIESYHHSWALSLEDPVMNSSVSSSTANPNNINNIIVRQQRYICSLERMNKDFCDLLEPTKYADQTDQSGTTLQDISSTSGLPIEGSSTFPEFYADPETTSADKNYFAIFK</sequence>
<dbReference type="PROSITE" id="PS50118">
    <property type="entry name" value="HMG_BOX_2"/>
    <property type="match status" value="1"/>
</dbReference>
<dbReference type="InterPro" id="IPR036910">
    <property type="entry name" value="HMG_box_dom_sf"/>
</dbReference>
<proteinExistence type="predicted"/>
<evidence type="ECO:0000313" key="4">
    <source>
        <dbReference type="EMBL" id="CAI2166516.1"/>
    </source>
</evidence>
<feature type="DNA-binding region" description="HMG box" evidence="1">
    <location>
        <begin position="24"/>
        <end position="92"/>
    </location>
</feature>
<dbReference type="SUPFAM" id="SSF47095">
    <property type="entry name" value="HMG-box"/>
    <property type="match status" value="1"/>
</dbReference>
<dbReference type="Proteomes" id="UP001153678">
    <property type="component" value="Unassembled WGS sequence"/>
</dbReference>
<comment type="caution">
    <text evidence="4">The sequence shown here is derived from an EMBL/GenBank/DDBJ whole genome shotgun (WGS) entry which is preliminary data.</text>
</comment>
<feature type="region of interest" description="Disordered" evidence="2">
    <location>
        <begin position="121"/>
        <end position="155"/>
    </location>
</feature>
<dbReference type="Gene3D" id="1.10.30.10">
    <property type="entry name" value="High mobility group box domain"/>
    <property type="match status" value="1"/>
</dbReference>
<evidence type="ECO:0000256" key="1">
    <source>
        <dbReference type="PROSITE-ProRule" id="PRU00267"/>
    </source>
</evidence>
<keyword evidence="5" id="KW-1185">Reference proteome</keyword>
<accession>A0A9W4WJL1</accession>
<dbReference type="GO" id="GO:0005634">
    <property type="term" value="C:nucleus"/>
    <property type="evidence" value="ECO:0007669"/>
    <property type="project" value="UniProtKB-UniRule"/>
</dbReference>
<evidence type="ECO:0000256" key="2">
    <source>
        <dbReference type="SAM" id="MobiDB-lite"/>
    </source>
</evidence>
<dbReference type="Pfam" id="PF00505">
    <property type="entry name" value="HMG_box"/>
    <property type="match status" value="1"/>
</dbReference>
<evidence type="ECO:0000259" key="3">
    <source>
        <dbReference type="PROSITE" id="PS50118"/>
    </source>
</evidence>
<protein>
    <submittedName>
        <fullName evidence="4">2023_t:CDS:1</fullName>
    </submittedName>
</protein>
<gene>
    <name evidence="4" type="ORF">FWILDA_LOCUS2614</name>
</gene>
<feature type="domain" description="HMG box" evidence="3">
    <location>
        <begin position="24"/>
        <end position="92"/>
    </location>
</feature>
<keyword evidence="1" id="KW-0238">DNA-binding</keyword>
<dbReference type="AlphaFoldDB" id="A0A9W4WJL1"/>
<dbReference type="EMBL" id="CAMKVN010000312">
    <property type="protein sequence ID" value="CAI2166516.1"/>
    <property type="molecule type" value="Genomic_DNA"/>
</dbReference>